<reference evidence="2" key="1">
    <citation type="submission" date="2023-08" db="EMBL/GenBank/DDBJ databases">
        <title>Pelteobagrus vachellii genome.</title>
        <authorList>
            <person name="Liu H."/>
        </authorList>
    </citation>
    <scope>NUCLEOTIDE SEQUENCE</scope>
    <source>
        <strain evidence="2">PRFRI_2022a</strain>
        <tissue evidence="2">Muscle</tissue>
    </source>
</reference>
<protein>
    <submittedName>
        <fullName evidence="2">Uncharacterized protein</fullName>
    </submittedName>
</protein>
<comment type="caution">
    <text evidence="2">The sequence shown here is derived from an EMBL/GenBank/DDBJ whole genome shotgun (WGS) entry which is preliminary data.</text>
</comment>
<dbReference type="EMBL" id="JAVHJS010000014">
    <property type="protein sequence ID" value="KAK2836652.1"/>
    <property type="molecule type" value="Genomic_DNA"/>
</dbReference>
<dbReference type="AlphaFoldDB" id="A0AA88SGB8"/>
<sequence length="90" mass="9891">MNLIYCFSPRSGSHRNGWNISSFSTNTGIALLTSVFIDLESHESNATSKVKQDRSSQEKMRHEASGGKGRICKRAGKTPGLKGGWPIPQR</sequence>
<feature type="compositionally biased region" description="Basic and acidic residues" evidence="1">
    <location>
        <begin position="50"/>
        <end position="65"/>
    </location>
</feature>
<gene>
    <name evidence="2" type="ORF">Q7C36_014521</name>
</gene>
<evidence type="ECO:0000313" key="2">
    <source>
        <dbReference type="EMBL" id="KAK2836652.1"/>
    </source>
</evidence>
<proteinExistence type="predicted"/>
<feature type="region of interest" description="Disordered" evidence="1">
    <location>
        <begin position="43"/>
        <end position="90"/>
    </location>
</feature>
<evidence type="ECO:0000256" key="1">
    <source>
        <dbReference type="SAM" id="MobiDB-lite"/>
    </source>
</evidence>
<name>A0AA88SGB8_TACVA</name>
<organism evidence="2 3">
    <name type="scientific">Tachysurus vachellii</name>
    <name type="common">Darkbarbel catfish</name>
    <name type="synonym">Pelteobagrus vachellii</name>
    <dbReference type="NCBI Taxonomy" id="175792"/>
    <lineage>
        <taxon>Eukaryota</taxon>
        <taxon>Metazoa</taxon>
        <taxon>Chordata</taxon>
        <taxon>Craniata</taxon>
        <taxon>Vertebrata</taxon>
        <taxon>Euteleostomi</taxon>
        <taxon>Actinopterygii</taxon>
        <taxon>Neopterygii</taxon>
        <taxon>Teleostei</taxon>
        <taxon>Ostariophysi</taxon>
        <taxon>Siluriformes</taxon>
        <taxon>Bagridae</taxon>
        <taxon>Tachysurus</taxon>
    </lineage>
</organism>
<accession>A0AA88SGB8</accession>
<dbReference type="Proteomes" id="UP001187315">
    <property type="component" value="Unassembled WGS sequence"/>
</dbReference>
<keyword evidence="3" id="KW-1185">Reference proteome</keyword>
<evidence type="ECO:0000313" key="3">
    <source>
        <dbReference type="Proteomes" id="UP001187315"/>
    </source>
</evidence>